<reference evidence="1" key="1">
    <citation type="submission" date="2020-05" db="EMBL/GenBank/DDBJ databases">
        <title>WGS assembly of Panicum virgatum.</title>
        <authorList>
            <person name="Lovell J.T."/>
            <person name="Jenkins J."/>
            <person name="Shu S."/>
            <person name="Juenger T.E."/>
            <person name="Schmutz J."/>
        </authorList>
    </citation>
    <scope>NUCLEOTIDE SEQUENCE</scope>
    <source>
        <strain evidence="1">AP13</strain>
    </source>
</reference>
<dbReference type="AlphaFoldDB" id="A0A8T0QSE5"/>
<evidence type="ECO:0000313" key="1">
    <source>
        <dbReference type="EMBL" id="KAG2576014.1"/>
    </source>
</evidence>
<dbReference type="Proteomes" id="UP000823388">
    <property type="component" value="Chromosome 6N"/>
</dbReference>
<organism evidence="1 2">
    <name type="scientific">Panicum virgatum</name>
    <name type="common">Blackwell switchgrass</name>
    <dbReference type="NCBI Taxonomy" id="38727"/>
    <lineage>
        <taxon>Eukaryota</taxon>
        <taxon>Viridiplantae</taxon>
        <taxon>Streptophyta</taxon>
        <taxon>Embryophyta</taxon>
        <taxon>Tracheophyta</taxon>
        <taxon>Spermatophyta</taxon>
        <taxon>Magnoliopsida</taxon>
        <taxon>Liliopsida</taxon>
        <taxon>Poales</taxon>
        <taxon>Poaceae</taxon>
        <taxon>PACMAD clade</taxon>
        <taxon>Panicoideae</taxon>
        <taxon>Panicodae</taxon>
        <taxon>Paniceae</taxon>
        <taxon>Panicinae</taxon>
        <taxon>Panicum</taxon>
        <taxon>Panicum sect. Hiantes</taxon>
    </lineage>
</organism>
<comment type="caution">
    <text evidence="1">The sequence shown here is derived from an EMBL/GenBank/DDBJ whole genome shotgun (WGS) entry which is preliminary data.</text>
</comment>
<name>A0A8T0QSE5_PANVG</name>
<protein>
    <submittedName>
        <fullName evidence="1">Uncharacterized protein</fullName>
    </submittedName>
</protein>
<sequence length="266" mass="30178">MEGARCVSSCEEEDGFPRILRETLQWFNLPGRPEYHGRMFQDGGEHKWLVGVHLDVARAPDGWWSTAVAYEFRYACHIAARDMLRAVSSTYRSLSRTSPMKFFPPVDKTAPRWTQRVAVLSQMKAFEDPSVAYLALYLHALDDEYDKLGLQYRKLEARYRASDALLVTCQRQMLHLETQLSTLHASRPNKNQFNPHCLGCVGEPRATQGLRVGPPTQPTQGVPESSHYPLLKPWKAREKSPVSYLGREDRASMGAFLTLSLPGGRI</sequence>
<proteinExistence type="predicted"/>
<dbReference type="EMBL" id="CM029048">
    <property type="protein sequence ID" value="KAG2576014.1"/>
    <property type="molecule type" value="Genomic_DNA"/>
</dbReference>
<keyword evidence="2" id="KW-1185">Reference proteome</keyword>
<accession>A0A8T0QSE5</accession>
<gene>
    <name evidence="1" type="ORF">PVAP13_6NG002400</name>
</gene>
<evidence type="ECO:0000313" key="2">
    <source>
        <dbReference type="Proteomes" id="UP000823388"/>
    </source>
</evidence>